<dbReference type="RefSeq" id="XP_038975912.1">
    <property type="nucleotide sequence ID" value="XM_039119984.1"/>
</dbReference>
<feature type="compositionally biased region" description="Basic and acidic residues" evidence="1">
    <location>
        <begin position="58"/>
        <end position="78"/>
    </location>
</feature>
<accession>A0A8B8ZRD6</accession>
<gene>
    <name evidence="3" type="primary">LOC120106881</name>
</gene>
<dbReference type="PANTHER" id="PTHR31579">
    <property type="entry name" value="OS03G0796600 PROTEIN"/>
    <property type="match status" value="1"/>
</dbReference>
<dbReference type="NCBIfam" id="TIGR01615">
    <property type="entry name" value="A_thal_3542"/>
    <property type="match status" value="1"/>
</dbReference>
<evidence type="ECO:0000313" key="2">
    <source>
        <dbReference type="Proteomes" id="UP000228380"/>
    </source>
</evidence>
<sequence>MGTGERTARYKRATAPLDGTERARLWEGRLGESGSPENSAELADLVDSFYDEEVNDDDGGRGDESDTGSEEKEVGNRDRRAMLEAALAKSEADSVANRIRVEAEGAVRAVGSDTAGLKRRVMSWLRERGFDAGLCKSSWERAKRVPAGHHDFIDVIAGGGTRYILEIDLPAEFEIARPTSDYLTLLGPLPAVYVGRPEVLKGIVKLMCAAAKESMRSAGMHVPPWRRRGYVQMKWFGSYTRTTSRIPVGREEVGDGGAMAAGVTRPGIAMGQRFCRMRFRCRELQVNERNWPMAFRGT</sequence>
<proteinExistence type="predicted"/>
<feature type="compositionally biased region" description="Basic and acidic residues" evidence="1">
    <location>
        <begin position="19"/>
        <end position="30"/>
    </location>
</feature>
<dbReference type="InterPro" id="IPR006502">
    <property type="entry name" value="PDDEXK-like"/>
</dbReference>
<dbReference type="Proteomes" id="UP000228380">
    <property type="component" value="Unplaced"/>
</dbReference>
<dbReference type="GeneID" id="120106881"/>
<dbReference type="KEGG" id="pda:120106881"/>
<dbReference type="Pfam" id="PF04720">
    <property type="entry name" value="PDDEXK_6"/>
    <property type="match status" value="1"/>
</dbReference>
<organism evidence="2 3">
    <name type="scientific">Phoenix dactylifera</name>
    <name type="common">Date palm</name>
    <dbReference type="NCBI Taxonomy" id="42345"/>
    <lineage>
        <taxon>Eukaryota</taxon>
        <taxon>Viridiplantae</taxon>
        <taxon>Streptophyta</taxon>
        <taxon>Embryophyta</taxon>
        <taxon>Tracheophyta</taxon>
        <taxon>Spermatophyta</taxon>
        <taxon>Magnoliopsida</taxon>
        <taxon>Liliopsida</taxon>
        <taxon>Arecaceae</taxon>
        <taxon>Coryphoideae</taxon>
        <taxon>Phoeniceae</taxon>
        <taxon>Phoenix</taxon>
    </lineage>
</organism>
<dbReference type="OrthoDB" id="747933at2759"/>
<protein>
    <submittedName>
        <fullName evidence="3">Uncharacterized protein LOC120106881</fullName>
    </submittedName>
</protein>
<dbReference type="PANTHER" id="PTHR31579:SF42">
    <property type="entry name" value="DUF506 FAMILY PROTEIN (DUF506)"/>
    <property type="match status" value="1"/>
</dbReference>
<keyword evidence="2" id="KW-1185">Reference proteome</keyword>
<feature type="region of interest" description="Disordered" evidence="1">
    <location>
        <begin position="1"/>
        <end position="78"/>
    </location>
</feature>
<reference evidence="3" key="1">
    <citation type="submission" date="2025-08" db="UniProtKB">
        <authorList>
            <consortium name="RefSeq"/>
        </authorList>
    </citation>
    <scope>IDENTIFICATION</scope>
    <source>
        <tissue evidence="3">Young leaves</tissue>
    </source>
</reference>
<evidence type="ECO:0000256" key="1">
    <source>
        <dbReference type="SAM" id="MobiDB-lite"/>
    </source>
</evidence>
<evidence type="ECO:0000313" key="3">
    <source>
        <dbReference type="RefSeq" id="XP_038975912.1"/>
    </source>
</evidence>
<dbReference type="AlphaFoldDB" id="A0A8B8ZRD6"/>
<name>A0A8B8ZRD6_PHODC</name>